<dbReference type="KEGG" id="clus:A9F13_12g00572"/>
<keyword evidence="2" id="KW-0812">Transmembrane</keyword>
<gene>
    <name evidence="3" type="ORF">A9F13_12g00572</name>
</gene>
<proteinExistence type="predicted"/>
<organism evidence="3 4">
    <name type="scientific">Clavispora lusitaniae</name>
    <name type="common">Candida lusitaniae</name>
    <dbReference type="NCBI Taxonomy" id="36911"/>
    <lineage>
        <taxon>Eukaryota</taxon>
        <taxon>Fungi</taxon>
        <taxon>Dikarya</taxon>
        <taxon>Ascomycota</taxon>
        <taxon>Saccharomycotina</taxon>
        <taxon>Pichiomycetes</taxon>
        <taxon>Metschnikowiaceae</taxon>
        <taxon>Clavispora</taxon>
    </lineage>
</organism>
<comment type="caution">
    <text evidence="3">The sequence shown here is derived from an EMBL/GenBank/DDBJ whole genome shotgun (WGS) entry which is preliminary data.</text>
</comment>
<reference evidence="3 4" key="1">
    <citation type="submission" date="2017-04" db="EMBL/GenBank/DDBJ databases">
        <title>Draft genome of the yeast Clavispora lusitaniae type strain CBS 6936.</title>
        <authorList>
            <person name="Durrens P."/>
            <person name="Klopp C."/>
            <person name="Biteau N."/>
            <person name="Fitton-Ouhabi V."/>
            <person name="Dementhon K."/>
            <person name="Accoceberry I."/>
            <person name="Sherman D.J."/>
            <person name="Noel T."/>
        </authorList>
    </citation>
    <scope>NUCLEOTIDE SEQUENCE [LARGE SCALE GENOMIC DNA]</scope>
    <source>
        <strain evidence="3 4">CBS 6936</strain>
    </source>
</reference>
<feature type="transmembrane region" description="Helical" evidence="2">
    <location>
        <begin position="69"/>
        <end position="89"/>
    </location>
</feature>
<keyword evidence="2" id="KW-1133">Transmembrane helix</keyword>
<evidence type="ECO:0000313" key="4">
    <source>
        <dbReference type="Proteomes" id="UP000195602"/>
    </source>
</evidence>
<feature type="region of interest" description="Disordered" evidence="1">
    <location>
        <begin position="1"/>
        <end position="22"/>
    </location>
</feature>
<feature type="region of interest" description="Disordered" evidence="1">
    <location>
        <begin position="46"/>
        <end position="66"/>
    </location>
</feature>
<evidence type="ECO:0000313" key="3">
    <source>
        <dbReference type="EMBL" id="OVF07536.1"/>
    </source>
</evidence>
<name>A0AA91PXE9_CLALS</name>
<feature type="compositionally biased region" description="Basic and acidic residues" evidence="1">
    <location>
        <begin position="1"/>
        <end position="16"/>
    </location>
</feature>
<dbReference type="AlphaFoldDB" id="A0AA91PXE9"/>
<protein>
    <submittedName>
        <fullName evidence="3">Uncharacterized protein</fullName>
    </submittedName>
</protein>
<evidence type="ECO:0000256" key="1">
    <source>
        <dbReference type="SAM" id="MobiDB-lite"/>
    </source>
</evidence>
<evidence type="ECO:0000256" key="2">
    <source>
        <dbReference type="SAM" id="Phobius"/>
    </source>
</evidence>
<dbReference type="EMBL" id="LYUB02000012">
    <property type="protein sequence ID" value="OVF07536.1"/>
    <property type="molecule type" value="Genomic_DNA"/>
</dbReference>
<sequence>MISNDETRDMRDDTGRPGKKNFLTSTKMQFKTVVIALTAASAVSAANASNGSNGSNHSNGTSSSADSGAVQVVGAGLFGAAAAAGVAMLL</sequence>
<accession>A0AA91PXE9</accession>
<keyword evidence="2" id="KW-0472">Membrane</keyword>
<dbReference type="Proteomes" id="UP000195602">
    <property type="component" value="Unassembled WGS sequence"/>
</dbReference>